<comment type="caution">
    <text evidence="2">The sequence shown here is derived from an EMBL/GenBank/DDBJ whole genome shotgun (WGS) entry which is preliminary data.</text>
</comment>
<dbReference type="InterPro" id="IPR023908">
    <property type="entry name" value="xxxLxxG_rpt"/>
</dbReference>
<dbReference type="EMBL" id="QGGY01000003">
    <property type="protein sequence ID" value="PWJ77357.1"/>
    <property type="molecule type" value="Genomic_DNA"/>
</dbReference>
<gene>
    <name evidence="2" type="ORF">C7383_103201</name>
</gene>
<evidence type="ECO:0000313" key="3">
    <source>
        <dbReference type="Proteomes" id="UP000245412"/>
    </source>
</evidence>
<accession>A0AB73T6Y2</accession>
<dbReference type="NCBIfam" id="TIGR03057">
    <property type="entry name" value="xxxLxxG_by_4"/>
    <property type="match status" value="4"/>
</dbReference>
<sequence length="730" mass="75756">MNKNRIWKKTAVAGFAVILAGTTCLNGIGKVMAEDKSEKTKKDEKKETEAQTERIAKGTKDETVYVKADADGQIQSVIVSDWLKNSDLDIAMSDVSELSGIKNVKGDETFDQNGNQITWNADGNDIYYQGETDKELPVGIKVTYYLDGKETAPEDMAGKSGKVRIRYEYINKAKSGEAYVPFAMVTGMILPTENFKNVTVTNGKVISDGSRNIAVGMGFPGLAESLKLKDAEETKDLDIPNYFEVTADAQDFTLSMTATVATADILNEFGFDDADSLDDLMDSVRELSEASTSLVDGSGELADGVKELQEACKTLDTGAGTLNEKMGELSDGLAQLNGRKGELTSGAQALAGGIAELNEKKGTLISGADSIAAGAGELKKGTANLQQGVTQYTAGVGTAKQGVDSFVGGASALAQGTTEYVNGVSQLADGLNDAGEGIESAKAAVAALLQQSISSDTAVLQTLMEVQGVVASYTSNHEILVKLANNAVPVDEYTQKLADSIGQLQTSIYCQQQLLAQFGQDGDINKLLQGIGSLQAGAQELTANNQMLLDGAKELLNKGPQLAKGLDDLNASSAALNQGSASAAQGASALAGGALSLSTGAAQLGDGVSALAGGSSALAAGASELSSGVEALASGASQMKEGTDTLASGTGDLVDGADTLKEGADTLKDGMEEFDEEGIQKLSDALEGDMQDVLDRIKAVMDAGKEYNNFSGISEDMDGSVKFIIETSGI</sequence>
<feature type="region of interest" description="Disordered" evidence="1">
    <location>
        <begin position="35"/>
        <end position="54"/>
    </location>
</feature>
<dbReference type="AlphaFoldDB" id="A0AB73T6Y2"/>
<dbReference type="InterPro" id="IPR011049">
    <property type="entry name" value="Serralysin-like_metalloprot_C"/>
</dbReference>
<dbReference type="RefSeq" id="WP_109625459.1">
    <property type="nucleotide sequence ID" value="NZ_JANKBI010000002.1"/>
</dbReference>
<organism evidence="2 3">
    <name type="scientific">Murimonas intestini</name>
    <dbReference type="NCBI Taxonomy" id="1337051"/>
    <lineage>
        <taxon>Bacteria</taxon>
        <taxon>Bacillati</taxon>
        <taxon>Bacillota</taxon>
        <taxon>Clostridia</taxon>
        <taxon>Lachnospirales</taxon>
        <taxon>Lachnospiraceae</taxon>
        <taxon>Murimonas</taxon>
    </lineage>
</organism>
<name>A0AB73T6Y2_9FIRM</name>
<dbReference type="Proteomes" id="UP000245412">
    <property type="component" value="Unassembled WGS sequence"/>
</dbReference>
<protein>
    <submittedName>
        <fullName evidence="2">Membrane protein</fullName>
    </submittedName>
</protein>
<dbReference type="SUPFAM" id="SSF58104">
    <property type="entry name" value="Methyl-accepting chemotaxis protein (MCP) signaling domain"/>
    <property type="match status" value="1"/>
</dbReference>
<evidence type="ECO:0000256" key="1">
    <source>
        <dbReference type="SAM" id="MobiDB-lite"/>
    </source>
</evidence>
<dbReference type="Gene3D" id="1.10.287.950">
    <property type="entry name" value="Methyl-accepting chemotaxis protein"/>
    <property type="match status" value="2"/>
</dbReference>
<dbReference type="SUPFAM" id="SSF101967">
    <property type="entry name" value="Adhesin YadA, collagen-binding domain"/>
    <property type="match status" value="1"/>
</dbReference>
<reference evidence="2 3" key="1">
    <citation type="submission" date="2018-05" db="EMBL/GenBank/DDBJ databases">
        <authorList>
            <person name="Goeker M."/>
            <person name="Huntemann M."/>
            <person name="Clum A."/>
            <person name="Pillay M."/>
            <person name="Palaniappan K."/>
            <person name="Varghese N."/>
            <person name="Mikhailova N."/>
            <person name="Stamatis D."/>
            <person name="Reddy T."/>
            <person name="Daum C."/>
            <person name="Shapiro N."/>
            <person name="Ivanova N."/>
            <person name="Kyrpides N."/>
            <person name="Woyke T."/>
        </authorList>
    </citation>
    <scope>NUCLEOTIDE SEQUENCE [LARGE SCALE GENOMIC DNA]</scope>
    <source>
        <strain evidence="2 3">DSM 26524</strain>
    </source>
</reference>
<keyword evidence="3" id="KW-1185">Reference proteome</keyword>
<evidence type="ECO:0000313" key="2">
    <source>
        <dbReference type="EMBL" id="PWJ77357.1"/>
    </source>
</evidence>
<proteinExistence type="predicted"/>